<dbReference type="EMBL" id="JAKGSI010000001">
    <property type="protein sequence ID" value="MCF4005654.1"/>
    <property type="molecule type" value="Genomic_DNA"/>
</dbReference>
<keyword evidence="2" id="KW-1185">Reference proteome</keyword>
<dbReference type="PANTHER" id="PTHR23404">
    <property type="entry name" value="MOLYBDOPTERIN SYNTHASE RELATED"/>
    <property type="match status" value="1"/>
</dbReference>
<dbReference type="InterPro" id="IPR036563">
    <property type="entry name" value="MoaE_sf"/>
</dbReference>
<accession>A0A9X1QQD7</accession>
<comment type="caution">
    <text evidence="1">The sequence shown here is derived from an EMBL/GenBank/DDBJ whole genome shotgun (WGS) entry which is preliminary data.</text>
</comment>
<evidence type="ECO:0000313" key="1">
    <source>
        <dbReference type="EMBL" id="MCF4005654.1"/>
    </source>
</evidence>
<dbReference type="AlphaFoldDB" id="A0A9X1QQD7"/>
<sequence>MHRAPDSTPAPSAPSEPPAELLAARISETPLEEFLPEARALTATDAAGAVAIFEGIVRNHDGGQSVNSLTYSAHPSAEDELRRVCLSVLSHFPGVRAWVAHRVGPLTIGECAFLVVVASAHRREAFAALAELTDRVKADVPIWKEQHMGDGSTQWVGL</sequence>
<protein>
    <submittedName>
        <fullName evidence="1">Molybdenum cofactor biosynthesis protein MoaE</fullName>
    </submittedName>
</protein>
<organism evidence="1 2">
    <name type="scientific">Corynebacterium uropygiale</name>
    <dbReference type="NCBI Taxonomy" id="1775911"/>
    <lineage>
        <taxon>Bacteria</taxon>
        <taxon>Bacillati</taxon>
        <taxon>Actinomycetota</taxon>
        <taxon>Actinomycetes</taxon>
        <taxon>Mycobacteriales</taxon>
        <taxon>Corynebacteriaceae</taxon>
        <taxon>Corynebacterium</taxon>
    </lineage>
</organism>
<dbReference type="Proteomes" id="UP001139336">
    <property type="component" value="Unassembled WGS sequence"/>
</dbReference>
<reference evidence="1" key="1">
    <citation type="submission" date="2022-01" db="EMBL/GenBank/DDBJ databases">
        <title>Corynebacterium sp. nov isolated from isolated from the feces of the greater white-fronted geese (Anser albifrons) at Poyang Lake, PR China.</title>
        <authorList>
            <person name="Liu Q."/>
        </authorList>
    </citation>
    <scope>NUCLEOTIDE SEQUENCE</scope>
    <source>
        <strain evidence="1">JCM 32435</strain>
    </source>
</reference>
<dbReference type="GO" id="GO:0006777">
    <property type="term" value="P:Mo-molybdopterin cofactor biosynthetic process"/>
    <property type="evidence" value="ECO:0007669"/>
    <property type="project" value="InterPro"/>
</dbReference>
<dbReference type="CDD" id="cd00756">
    <property type="entry name" value="MoaE"/>
    <property type="match status" value="1"/>
</dbReference>
<dbReference type="SUPFAM" id="SSF54690">
    <property type="entry name" value="Molybdopterin synthase subunit MoaE"/>
    <property type="match status" value="1"/>
</dbReference>
<dbReference type="Pfam" id="PF02391">
    <property type="entry name" value="MoaE"/>
    <property type="match status" value="1"/>
</dbReference>
<name>A0A9X1QQD7_9CORY</name>
<gene>
    <name evidence="1" type="ORF">L1O03_00435</name>
</gene>
<dbReference type="InterPro" id="IPR003448">
    <property type="entry name" value="Mopterin_biosynth_MoaE"/>
</dbReference>
<proteinExistence type="predicted"/>
<evidence type="ECO:0000313" key="2">
    <source>
        <dbReference type="Proteomes" id="UP001139336"/>
    </source>
</evidence>
<dbReference type="Gene3D" id="3.90.1170.40">
    <property type="entry name" value="Molybdopterin biosynthesis MoaE subunit"/>
    <property type="match status" value="1"/>
</dbReference>